<protein>
    <recommendedName>
        <fullName evidence="3">DUF2383 domain-containing protein</fullName>
    </recommendedName>
</protein>
<dbReference type="AlphaFoldDB" id="A0A9D1GQ72"/>
<reference evidence="1" key="1">
    <citation type="submission" date="2020-10" db="EMBL/GenBank/DDBJ databases">
        <authorList>
            <person name="Gilroy R."/>
        </authorList>
    </citation>
    <scope>NUCLEOTIDE SEQUENCE</scope>
    <source>
        <strain evidence="1">ChiW17-6978</strain>
    </source>
</reference>
<evidence type="ECO:0000313" key="2">
    <source>
        <dbReference type="Proteomes" id="UP000886758"/>
    </source>
</evidence>
<evidence type="ECO:0008006" key="3">
    <source>
        <dbReference type="Google" id="ProtNLM"/>
    </source>
</evidence>
<reference evidence="1" key="2">
    <citation type="journal article" date="2021" name="PeerJ">
        <title>Extensive microbial diversity within the chicken gut microbiome revealed by metagenomics and culture.</title>
        <authorList>
            <person name="Gilroy R."/>
            <person name="Ravi A."/>
            <person name="Getino M."/>
            <person name="Pursley I."/>
            <person name="Horton D.L."/>
            <person name="Alikhan N.F."/>
            <person name="Baker D."/>
            <person name="Gharbi K."/>
            <person name="Hall N."/>
            <person name="Watson M."/>
            <person name="Adriaenssens E.M."/>
            <person name="Foster-Nyarko E."/>
            <person name="Jarju S."/>
            <person name="Secka A."/>
            <person name="Antonio M."/>
            <person name="Oren A."/>
            <person name="Chaudhuri R.R."/>
            <person name="La Ragione R."/>
            <person name="Hildebrand F."/>
            <person name="Pallen M.J."/>
        </authorList>
    </citation>
    <scope>NUCLEOTIDE SEQUENCE</scope>
    <source>
        <strain evidence="1">ChiW17-6978</strain>
    </source>
</reference>
<name>A0A9D1GQ72_9MOLU</name>
<evidence type="ECO:0000313" key="1">
    <source>
        <dbReference type="EMBL" id="HIT49902.1"/>
    </source>
</evidence>
<accession>A0A9D1GQ72</accession>
<dbReference type="InterPro" id="IPR012347">
    <property type="entry name" value="Ferritin-like"/>
</dbReference>
<sequence length="146" mass="17256">MKDQDEMNVLDELNKGACMGMDAIHFILDKVQDHALKEELNRQYRDYQAICSEIKKIYPEFSTEDKEPHKTNKMTKAMTWYGIELRTMFDDRPSKMAELLLQGTNMGIIEGRRLLNHHQTKGKVHDLLRQYVDMQEKAVEKLKHFL</sequence>
<dbReference type="EMBL" id="DVLF01000083">
    <property type="protein sequence ID" value="HIT49902.1"/>
    <property type="molecule type" value="Genomic_DNA"/>
</dbReference>
<dbReference type="Gene3D" id="1.20.1260.10">
    <property type="match status" value="1"/>
</dbReference>
<comment type="caution">
    <text evidence="1">The sequence shown here is derived from an EMBL/GenBank/DDBJ whole genome shotgun (WGS) entry which is preliminary data.</text>
</comment>
<gene>
    <name evidence="1" type="ORF">IAD46_02630</name>
</gene>
<proteinExistence type="predicted"/>
<organism evidence="1 2">
    <name type="scientific">Candidatus Pelethenecus faecipullorum</name>
    <dbReference type="NCBI Taxonomy" id="2840900"/>
    <lineage>
        <taxon>Bacteria</taxon>
        <taxon>Bacillati</taxon>
        <taxon>Mycoplasmatota</taxon>
        <taxon>Mollicutes</taxon>
        <taxon>Candidatus Pelethenecus</taxon>
    </lineage>
</organism>
<dbReference type="Proteomes" id="UP000886758">
    <property type="component" value="Unassembled WGS sequence"/>
</dbReference>